<comment type="caution">
    <text evidence="3">The sequence shown here is derived from an EMBL/GenBank/DDBJ whole genome shotgun (WGS) entry which is preliminary data.</text>
</comment>
<organism evidence="3 4">
    <name type="scientific">Mediterraneibacter gnavus</name>
    <name type="common">Ruminococcus gnavus</name>
    <dbReference type="NCBI Taxonomy" id="33038"/>
    <lineage>
        <taxon>Bacteria</taxon>
        <taxon>Bacillati</taxon>
        <taxon>Bacillota</taxon>
        <taxon>Clostridia</taxon>
        <taxon>Lachnospirales</taxon>
        <taxon>Lachnospiraceae</taxon>
        <taxon>Mediterraneibacter</taxon>
    </lineage>
</organism>
<name>A0A2N5P6J9_MEDGN</name>
<dbReference type="AlphaFoldDB" id="A0A2N5P6J9"/>
<dbReference type="PROSITE" id="PS51257">
    <property type="entry name" value="PROKAR_LIPOPROTEIN"/>
    <property type="match status" value="1"/>
</dbReference>
<dbReference type="InterPro" id="IPR021994">
    <property type="entry name" value="DUF3592"/>
</dbReference>
<evidence type="ECO:0000256" key="1">
    <source>
        <dbReference type="SAM" id="Phobius"/>
    </source>
</evidence>
<protein>
    <recommendedName>
        <fullName evidence="2">DUF3592 domain-containing protein</fullName>
    </recommendedName>
</protein>
<feature type="transmembrane region" description="Helical" evidence="1">
    <location>
        <begin position="6"/>
        <end position="28"/>
    </location>
</feature>
<feature type="domain" description="DUF3592" evidence="2">
    <location>
        <begin position="36"/>
        <end position="99"/>
    </location>
</feature>
<sequence length="127" mass="14145">MDRDTIFLYVIAVIASCFGLINCIQFFLKGNKTAQTVGTIISFKTINSENSKFRNSKWATVSYKVNGRTYQSQNCIQVPMASQIGTTVTVRYDTQNPEKLYSFSILRIIVSLIVAAICIAAAIFNLV</sequence>
<keyword evidence="1" id="KW-0812">Transmembrane</keyword>
<reference evidence="3 4" key="1">
    <citation type="journal article" date="2017" name="Genome Med.">
        <title>A novel Ruminococcus gnavus clade enriched in inflammatory bowel disease patients.</title>
        <authorList>
            <person name="Hall A.B."/>
            <person name="Yassour M."/>
            <person name="Sauk J."/>
            <person name="Garner A."/>
            <person name="Jiang X."/>
            <person name="Arthur T."/>
            <person name="Lagoudas G.K."/>
            <person name="Vatanen T."/>
            <person name="Fornelos N."/>
            <person name="Wilson R."/>
            <person name="Bertha M."/>
            <person name="Cohen M."/>
            <person name="Garber J."/>
            <person name="Khalili H."/>
            <person name="Gevers D."/>
            <person name="Ananthakrishnan A.N."/>
            <person name="Kugathasan S."/>
            <person name="Lander E.S."/>
            <person name="Blainey P."/>
            <person name="Vlamakis H."/>
            <person name="Xavier R.J."/>
            <person name="Huttenhower C."/>
        </authorList>
    </citation>
    <scope>NUCLEOTIDE SEQUENCE [LARGE SCALE GENOMIC DNA]</scope>
    <source>
        <strain evidence="3 4">RJX1124</strain>
    </source>
</reference>
<evidence type="ECO:0000313" key="3">
    <source>
        <dbReference type="EMBL" id="PLT70732.1"/>
    </source>
</evidence>
<evidence type="ECO:0000313" key="4">
    <source>
        <dbReference type="Proteomes" id="UP000234891"/>
    </source>
</evidence>
<dbReference type="EMBL" id="NIHS01000033">
    <property type="protein sequence ID" value="PLT70732.1"/>
    <property type="molecule type" value="Genomic_DNA"/>
</dbReference>
<proteinExistence type="predicted"/>
<feature type="transmembrane region" description="Helical" evidence="1">
    <location>
        <begin position="105"/>
        <end position="124"/>
    </location>
</feature>
<keyword evidence="1" id="KW-1133">Transmembrane helix</keyword>
<keyword evidence="1" id="KW-0472">Membrane</keyword>
<dbReference type="Pfam" id="PF12158">
    <property type="entry name" value="DUF3592"/>
    <property type="match status" value="1"/>
</dbReference>
<accession>A0A2N5P6J9</accession>
<dbReference type="Proteomes" id="UP000234891">
    <property type="component" value="Unassembled WGS sequence"/>
</dbReference>
<gene>
    <name evidence="3" type="ORF">CDL26_13935</name>
</gene>
<evidence type="ECO:0000259" key="2">
    <source>
        <dbReference type="Pfam" id="PF12158"/>
    </source>
</evidence>